<dbReference type="SUPFAM" id="SSF47413">
    <property type="entry name" value="lambda repressor-like DNA-binding domains"/>
    <property type="match status" value="1"/>
</dbReference>
<dbReference type="InterPro" id="IPR014710">
    <property type="entry name" value="RmlC-like_jellyroll"/>
</dbReference>
<dbReference type="AlphaFoldDB" id="A0A1I3QFU7"/>
<dbReference type="InterPro" id="IPR050807">
    <property type="entry name" value="TransReg_Diox_bact_type"/>
</dbReference>
<dbReference type="RefSeq" id="WP_091505498.1">
    <property type="nucleotide sequence ID" value="NZ_FORP01000004.1"/>
</dbReference>
<organism evidence="3 4">
    <name type="scientific">Amycolatopsis sacchari</name>
    <dbReference type="NCBI Taxonomy" id="115433"/>
    <lineage>
        <taxon>Bacteria</taxon>
        <taxon>Bacillati</taxon>
        <taxon>Actinomycetota</taxon>
        <taxon>Actinomycetes</taxon>
        <taxon>Pseudonocardiales</taxon>
        <taxon>Pseudonocardiaceae</taxon>
        <taxon>Amycolatopsis</taxon>
    </lineage>
</organism>
<evidence type="ECO:0000256" key="1">
    <source>
        <dbReference type="ARBA" id="ARBA00023125"/>
    </source>
</evidence>
<dbReference type="GO" id="GO:0005829">
    <property type="term" value="C:cytosol"/>
    <property type="evidence" value="ECO:0007669"/>
    <property type="project" value="TreeGrafter"/>
</dbReference>
<keyword evidence="4" id="KW-1185">Reference proteome</keyword>
<dbReference type="Proteomes" id="UP000199025">
    <property type="component" value="Unassembled WGS sequence"/>
</dbReference>
<dbReference type="PANTHER" id="PTHR46797:SF1">
    <property type="entry name" value="METHYLPHOSPHONATE SYNTHASE"/>
    <property type="match status" value="1"/>
</dbReference>
<dbReference type="InterPro" id="IPR013096">
    <property type="entry name" value="Cupin_2"/>
</dbReference>
<dbReference type="EMBL" id="FORP01000004">
    <property type="protein sequence ID" value="SFJ32191.1"/>
    <property type="molecule type" value="Genomic_DNA"/>
</dbReference>
<dbReference type="Pfam" id="PF13560">
    <property type="entry name" value="HTH_31"/>
    <property type="match status" value="1"/>
</dbReference>
<dbReference type="GO" id="GO:0003700">
    <property type="term" value="F:DNA-binding transcription factor activity"/>
    <property type="evidence" value="ECO:0007669"/>
    <property type="project" value="TreeGrafter"/>
</dbReference>
<dbReference type="OrthoDB" id="513181at2"/>
<proteinExistence type="predicted"/>
<dbReference type="CDD" id="cd00093">
    <property type="entry name" value="HTH_XRE"/>
    <property type="match status" value="1"/>
</dbReference>
<dbReference type="Gene3D" id="2.60.120.10">
    <property type="entry name" value="Jelly Rolls"/>
    <property type="match status" value="1"/>
</dbReference>
<evidence type="ECO:0000313" key="3">
    <source>
        <dbReference type="EMBL" id="SFJ32191.1"/>
    </source>
</evidence>
<feature type="domain" description="HTH cro/C1-type" evidence="2">
    <location>
        <begin position="14"/>
        <end position="68"/>
    </location>
</feature>
<dbReference type="SUPFAM" id="SSF51182">
    <property type="entry name" value="RmlC-like cupins"/>
    <property type="match status" value="1"/>
</dbReference>
<dbReference type="PROSITE" id="PS50943">
    <property type="entry name" value="HTH_CROC1"/>
    <property type="match status" value="1"/>
</dbReference>
<dbReference type="STRING" id="115433.SAMN05421835_104294"/>
<dbReference type="InterPro" id="IPR001387">
    <property type="entry name" value="Cro/C1-type_HTH"/>
</dbReference>
<protein>
    <submittedName>
        <fullName evidence="3">Transcriptional regulator, contains XRE-family HTH domain</fullName>
    </submittedName>
</protein>
<dbReference type="SMART" id="SM00530">
    <property type="entry name" value="HTH_XRE"/>
    <property type="match status" value="1"/>
</dbReference>
<dbReference type="GO" id="GO:0003677">
    <property type="term" value="F:DNA binding"/>
    <property type="evidence" value="ECO:0007669"/>
    <property type="project" value="UniProtKB-KW"/>
</dbReference>
<evidence type="ECO:0000313" key="4">
    <source>
        <dbReference type="Proteomes" id="UP000199025"/>
    </source>
</evidence>
<sequence length="194" mass="21365">MNDDAVLVAVGPRLRDLRRRAGLTLTTLSQRTGIPVSTLSRLESGQRRPGLELLLPLARAYRMTLDDLVGAPASADPRVFPRPVRREGLTIIPLARKPGGLQAFKQILPAGPDVEPEPRTHPGYHWLYVLNGRLRVVLGDKDLVLGPGEVAEFDTHLPHWFGNAGDHAAEFLSIVGPQGERFRLRARYLPASLP</sequence>
<accession>A0A1I3QFU7</accession>
<reference evidence="3 4" key="1">
    <citation type="submission" date="2016-10" db="EMBL/GenBank/DDBJ databases">
        <authorList>
            <person name="de Groot N.N."/>
        </authorList>
    </citation>
    <scope>NUCLEOTIDE SEQUENCE [LARGE SCALE GENOMIC DNA]</scope>
    <source>
        <strain evidence="3 4">DSM 44468</strain>
    </source>
</reference>
<dbReference type="InterPro" id="IPR010982">
    <property type="entry name" value="Lambda_DNA-bd_dom_sf"/>
</dbReference>
<dbReference type="CDD" id="cd02209">
    <property type="entry name" value="cupin_XRE_C"/>
    <property type="match status" value="1"/>
</dbReference>
<dbReference type="Gene3D" id="1.10.260.40">
    <property type="entry name" value="lambda repressor-like DNA-binding domains"/>
    <property type="match status" value="1"/>
</dbReference>
<dbReference type="PANTHER" id="PTHR46797">
    <property type="entry name" value="HTH-TYPE TRANSCRIPTIONAL REGULATOR"/>
    <property type="match status" value="1"/>
</dbReference>
<evidence type="ECO:0000259" key="2">
    <source>
        <dbReference type="PROSITE" id="PS50943"/>
    </source>
</evidence>
<keyword evidence="1" id="KW-0238">DNA-binding</keyword>
<dbReference type="Pfam" id="PF07883">
    <property type="entry name" value="Cupin_2"/>
    <property type="match status" value="1"/>
</dbReference>
<name>A0A1I3QFU7_9PSEU</name>
<gene>
    <name evidence="3" type="ORF">SAMN05421835_104294</name>
</gene>
<dbReference type="InterPro" id="IPR011051">
    <property type="entry name" value="RmlC_Cupin_sf"/>
</dbReference>